<protein>
    <recommendedName>
        <fullName evidence="20">Methyl-CpG-binding domain-containing protein 9</fullName>
    </recommendedName>
</protein>
<keyword evidence="9" id="KW-0238">DNA-binding</keyword>
<dbReference type="InterPro" id="IPR036427">
    <property type="entry name" value="Bromodomain-like_sf"/>
</dbReference>
<dbReference type="Gramene" id="KMS95784">
    <property type="protein sequence ID" value="KMS95784"/>
    <property type="gene ID" value="BVRB_005110"/>
</dbReference>
<dbReference type="Proteomes" id="UP000035740">
    <property type="component" value="Unassembled WGS sequence"/>
</dbReference>
<dbReference type="InterPro" id="IPR003888">
    <property type="entry name" value="FYrich_N"/>
</dbReference>
<dbReference type="GO" id="GO:0000812">
    <property type="term" value="C:Swr1 complex"/>
    <property type="evidence" value="ECO:0007669"/>
    <property type="project" value="EnsemblPlants"/>
</dbReference>
<reference evidence="18 19" key="1">
    <citation type="journal article" date="2014" name="Nature">
        <title>The genome of the recently domesticated crop plant sugar beet (Beta vulgaris).</title>
        <authorList>
            <person name="Dohm J.C."/>
            <person name="Minoche A.E."/>
            <person name="Holtgrawe D."/>
            <person name="Capella-Gutierrez S."/>
            <person name="Zakrzewski F."/>
            <person name="Tafer H."/>
            <person name="Rupp O."/>
            <person name="Sorensen T.R."/>
            <person name="Stracke R."/>
            <person name="Reinhardt R."/>
            <person name="Goesmann A."/>
            <person name="Kraft T."/>
            <person name="Schulz B."/>
            <person name="Stadler P.F."/>
            <person name="Schmidt T."/>
            <person name="Gabaldon T."/>
            <person name="Lehrach H."/>
            <person name="Weisshaar B."/>
            <person name="Himmelbauer H."/>
        </authorList>
    </citation>
    <scope>NUCLEOTIDE SEQUENCE [LARGE SCALE GENOMIC DNA]</scope>
    <source>
        <tissue evidence="18">Taproot</tissue>
    </source>
</reference>
<name>A0A0J8B3Q1_BETVV</name>
<dbReference type="EMBL" id="KQ090435">
    <property type="protein sequence ID" value="KMS95784.1"/>
    <property type="molecule type" value="Genomic_DNA"/>
</dbReference>
<evidence type="ECO:0000256" key="12">
    <source>
        <dbReference type="PROSITE-ProRule" id="PRU00035"/>
    </source>
</evidence>
<evidence type="ECO:0000256" key="5">
    <source>
        <dbReference type="ARBA" id="ARBA00022771"/>
    </source>
</evidence>
<dbReference type="PROSITE" id="PS51543">
    <property type="entry name" value="FYRC"/>
    <property type="match status" value="1"/>
</dbReference>
<evidence type="ECO:0000256" key="9">
    <source>
        <dbReference type="ARBA" id="ARBA00023125"/>
    </source>
</evidence>
<dbReference type="Pfam" id="PF00628">
    <property type="entry name" value="PHD"/>
    <property type="match status" value="1"/>
</dbReference>
<dbReference type="PROSITE" id="PS50014">
    <property type="entry name" value="BROMODOMAIN_2"/>
    <property type="match status" value="1"/>
</dbReference>
<dbReference type="PROSITE" id="PS50982">
    <property type="entry name" value="MBD"/>
    <property type="match status" value="1"/>
</dbReference>
<dbReference type="InterPro" id="IPR011011">
    <property type="entry name" value="Znf_FYVE_PHD"/>
</dbReference>
<feature type="domain" description="MBD" evidence="17">
    <location>
        <begin position="278"/>
        <end position="349"/>
    </location>
</feature>
<dbReference type="GO" id="GO:0040029">
    <property type="term" value="P:epigenetic regulation of gene expression"/>
    <property type="evidence" value="ECO:0007669"/>
    <property type="project" value="EnsemblPlants"/>
</dbReference>
<evidence type="ECO:0000256" key="10">
    <source>
        <dbReference type="ARBA" id="ARBA00023163"/>
    </source>
</evidence>
<feature type="domain" description="Bromo" evidence="15">
    <location>
        <begin position="1197"/>
        <end position="1245"/>
    </location>
</feature>
<evidence type="ECO:0008006" key="20">
    <source>
        <dbReference type="Google" id="ProtNLM"/>
    </source>
</evidence>
<evidence type="ECO:0000256" key="8">
    <source>
        <dbReference type="ARBA" id="ARBA00023117"/>
    </source>
</evidence>
<keyword evidence="6" id="KW-0862">Zinc</keyword>
<dbReference type="GO" id="GO:0008270">
    <property type="term" value="F:zinc ion binding"/>
    <property type="evidence" value="ECO:0007669"/>
    <property type="project" value="UniProtKB-KW"/>
</dbReference>
<keyword evidence="11" id="KW-0539">Nucleus</keyword>
<evidence type="ECO:0000256" key="11">
    <source>
        <dbReference type="ARBA" id="ARBA00023242"/>
    </source>
</evidence>
<keyword evidence="10" id="KW-0804">Transcription</keyword>
<dbReference type="GO" id="GO:0010223">
    <property type="term" value="P:secondary shoot formation"/>
    <property type="evidence" value="ECO:0007669"/>
    <property type="project" value="EnsemblPlants"/>
</dbReference>
<dbReference type="PANTHER" id="PTHR47162:SF10">
    <property type="entry name" value="METHYL-CPG-BINDING DOMAIN-CONTAINING PROTEIN 9 ISOFORM X1"/>
    <property type="match status" value="1"/>
</dbReference>
<comment type="subcellular location">
    <subcellularLocation>
        <location evidence="1">Nucleus</location>
    </subcellularLocation>
</comment>
<feature type="region of interest" description="Disordered" evidence="14">
    <location>
        <begin position="760"/>
        <end position="780"/>
    </location>
</feature>
<dbReference type="Pfam" id="PF15612">
    <property type="entry name" value="WHIM1"/>
    <property type="match status" value="1"/>
</dbReference>
<keyword evidence="7" id="KW-0805">Transcription regulation</keyword>
<dbReference type="eggNOG" id="ENOG502QQZG">
    <property type="taxonomic scope" value="Eukaryota"/>
</dbReference>
<dbReference type="OMA" id="WTYYETE"/>
<dbReference type="InterPro" id="IPR019787">
    <property type="entry name" value="Znf_PHD-finger"/>
</dbReference>
<evidence type="ECO:0000259" key="15">
    <source>
        <dbReference type="PROSITE" id="PS50014"/>
    </source>
</evidence>
<dbReference type="InterPro" id="IPR001965">
    <property type="entry name" value="Znf_PHD"/>
</dbReference>
<keyword evidence="5 13" id="KW-0863">Zinc-finger</keyword>
<dbReference type="InterPro" id="IPR001739">
    <property type="entry name" value="Methyl_CpG_DNA-bd"/>
</dbReference>
<dbReference type="InterPro" id="IPR028942">
    <property type="entry name" value="WHIM1_dom"/>
</dbReference>
<evidence type="ECO:0000256" key="6">
    <source>
        <dbReference type="ARBA" id="ARBA00022833"/>
    </source>
</evidence>
<dbReference type="PROSITE" id="PS50016">
    <property type="entry name" value="ZF_PHD_2"/>
    <property type="match status" value="1"/>
</dbReference>
<dbReference type="CDD" id="cd15489">
    <property type="entry name" value="PHD_SF"/>
    <property type="match status" value="1"/>
</dbReference>
<evidence type="ECO:0000256" key="13">
    <source>
        <dbReference type="PROSITE-ProRule" id="PRU00146"/>
    </source>
</evidence>
<dbReference type="GO" id="GO:0003677">
    <property type="term" value="F:DNA binding"/>
    <property type="evidence" value="ECO:0007669"/>
    <property type="project" value="UniProtKB-KW"/>
</dbReference>
<dbReference type="InterPro" id="IPR018501">
    <property type="entry name" value="DDT_dom"/>
</dbReference>
<comment type="similarity">
    <text evidence="2">Belongs to the WAL family.</text>
</comment>
<dbReference type="CDD" id="cd15519">
    <property type="entry name" value="PHD1_Lid2p_like"/>
    <property type="match status" value="1"/>
</dbReference>
<dbReference type="PANTHER" id="PTHR47162">
    <property type="entry name" value="OS02G0192300 PROTEIN"/>
    <property type="match status" value="1"/>
</dbReference>
<dbReference type="InterPro" id="IPR019786">
    <property type="entry name" value="Zinc_finger_PHD-type_CS"/>
</dbReference>
<dbReference type="InterPro" id="IPR001487">
    <property type="entry name" value="Bromodomain"/>
</dbReference>
<dbReference type="Pfam" id="PF01429">
    <property type="entry name" value="MBD"/>
    <property type="match status" value="1"/>
</dbReference>
<dbReference type="GO" id="GO:0004402">
    <property type="term" value="F:histone acetyltransferase activity"/>
    <property type="evidence" value="ECO:0007669"/>
    <property type="project" value="EnsemblPlants"/>
</dbReference>
<dbReference type="SUPFAM" id="SSF54171">
    <property type="entry name" value="DNA-binding domain"/>
    <property type="match status" value="1"/>
</dbReference>
<sequence length="2277" mass="251846">MAAKPSSSSSTTSSSSQHHHLHNHNHRSVLAIDLNEIPSPSETLLSPISSTFILSPTSLVRSIHDNPNLPEGPPAEIPDEVSPCGGCAGALPHLISDRLVCDGCERGFHFECTGLLPASSLLREDWVCRCCTAAGVSSKRWRLGRKEDRGVRLLDMNASPPSDGDGEALAVVDAAAAAAASSRILCFDNDTFSGYASGGVRSYPNFVYSSTGIRFPKSSTVVAHTVRLDFQDILHNKRSPVRSFEDIKFSSQLGRLRSSDTTFRLPSWNSSEVLQSLREFISERHGVLDEGWRVEFKQSKNGCESYAVYCAPDGKMFETMSDVANYLGLTSNGNPLELETRSEFGSASRRNGLHLAKRRKLTKMPVGNGFVENKDKLISGCNNIFVSNLQKVQLMGKCGKSVEGTEAVQEENGVDDFHHIHEGLPLQHEDFFVLSLGKIDARKSYHDACQIWPVGYRSCWHDKITGSLFLCHVLDGGDTGPIFKVRRFSCSALPIPYGSTVLQRKRGICLNGPSEKVGEQTTPSEEECCIEMLLSEPCLLPEDSLSWLLSSPNEFDGQKAIHPSLEVRSTSERSQDLLAQNSLPTEEKIGEFSVDSHSSSLLWSILSHKLTDACRQIYKQKGSLKFFCKHAEDGISSFYDIMTYKNKDAFSSLDKFCSLLGSLKVPLVVKTDDELDSSLEALKNWLSSDRFGLDAGFVQELIEQSPDVHRCSYYESLSSRNDYMTTPLVRNGLLLINGKSMEECKQDSILNGLYKKYRTTEDPGGSHHSRPPGKQLGAKLPPQVVGDALQVWELLRRFHEILGLEPLNFDELEAELISPWFESLSQHGSRERDSPGGQAVSADGSSILSEHTSPSSSEIARPEGNTFIEMQSAAMKEEAHASIASSTYTKCTGTSLRRAHISLLDVLVSELQIKVAALVDPSIDAESKSRRGRRRDVDSSILAIRPKLNLLPINELTWPELARRYILAVLSMDGNPDSAENVIRECGKVFRCLQGDGGVLCGSLVGVAGIEADALLLAEARKRIYGCLSSDNDQLIIEEDDPEPVGTSERMCSGDGNIPEWAQALEPVRKLPTNVGTRIRKCVYEALDKDPPDWARKTLEHSISKEVYKGNASGPTKKAVLSVLADVLSEGLQQKIRKDRKKKTIVSISDTVMRKCRILLRRAASADEEKMFCNLVGRNLIHSSENDDEGMLGSPGLVSRPLDFRTIDLRLAFGAYSGSHEAFLEDVRELWKNIRIAHVEQTELVQLAETLSENFESLYEEEVVSLVGKLKEYSEVEQISADAKKEIEDVLAATSDIPKAPWDEGVCKVCGIDKDDDSVLLCDSCDAEYHTYCLNPPLARIPEGNWYCPSCVSGVSMLDNSYKGAQFIGQRHRRKNHGEGIRNYLEELARLAGVMELTEYWDFSVDERILLLKFMCDEVLNSILIRQHLEQCFDTSADLQQKLRMLHSELKNLKVREDILATKLGSNFPIVAGDASTEGNIGVVANHSICTKLQHVANERSDRITSVSDIAPQAKGDLGALPTDNHSRSLNVKYFEKIISNDCQVKRPVDSESVVRDLVEATNEDTASLENQDLHERSSKRHKSSPLEDCSVSNALLPETNGMDCESSCQGAMLEHSVPDVSAVEDLQGVTVSSCLLNTGAAETVSCSTSNELQSSNLELNAVQKELCVLQQSIANAESQLMKSSVRMEFLGSDSSGRLYWASAQPGAHPWVIVDSTMALKATTKHLGQTKMGSGSVYFGSLAPCTTDNHMSLEGSSATCPFVYERDSSCTTCSQWVYYQSEDEIKELIKSFKPNNPKERELKDSILNWQKLRCHELHQTGRQDKISLSVSISAEENDMPGGLLVTRADTLLESKYGPFCQADKMEDVKKRLRRSRGSSDEKLYRCKCLEPIWLSRHHCLSCHRTFYFAEELDNHNSGECISSSTVPGKRKENDEPVGGRNMRKSEAQQHSAMATDKVQASKVDSDLSRYIKFQNDGLICPHRLEEISSKFITNDSIKELVRGIGLIGSEGMPSLVSSVSPFLNDPALQIVVPKQDIGVDFDQCKISDQAVGWSAQITGKSCIGNVIDPGSQRFPANRHDEILETGSSLPVRPYERSNKFLASNTSPSTMAVPYCTVPESSLKPVTGRDAQILRQLKICLLDMEAALPEEAHRPSKAYPDKRRAWHAFVKAAGTIFEMVQATIILEDMIKSEYLKTERWYWSSLSAAARTSTLSSLALRIYALDNAILYERTISDLVQVGSLKPSSDVDQQSLSNLDSSEKSKQGRRTSKRKKDADG</sequence>
<keyword evidence="4" id="KW-0479">Metal-binding</keyword>
<dbReference type="GO" id="GO:0048573">
    <property type="term" value="P:photoperiodism, flowering"/>
    <property type="evidence" value="ECO:0007669"/>
    <property type="project" value="EnsemblPlants"/>
</dbReference>
<dbReference type="SUPFAM" id="SSF57903">
    <property type="entry name" value="FYVE/PHD zinc finger"/>
    <property type="match status" value="2"/>
</dbReference>
<dbReference type="Gene3D" id="3.30.40.10">
    <property type="entry name" value="Zinc/RING finger domain, C3HC4 (zinc finger)"/>
    <property type="match status" value="2"/>
</dbReference>
<feature type="region of interest" description="Disordered" evidence="14">
    <location>
        <begin position="1562"/>
        <end position="1588"/>
    </location>
</feature>
<evidence type="ECO:0000259" key="16">
    <source>
        <dbReference type="PROSITE" id="PS50016"/>
    </source>
</evidence>
<dbReference type="Gene3D" id="3.30.890.10">
    <property type="entry name" value="Methyl-cpg-binding Protein 2, Chain A"/>
    <property type="match status" value="1"/>
</dbReference>
<feature type="compositionally biased region" description="Polar residues" evidence="14">
    <location>
        <begin position="2244"/>
        <end position="2257"/>
    </location>
</feature>
<dbReference type="SUPFAM" id="SSF47370">
    <property type="entry name" value="Bromodomain"/>
    <property type="match status" value="1"/>
</dbReference>
<feature type="region of interest" description="Disordered" evidence="14">
    <location>
        <begin position="1"/>
        <end position="22"/>
    </location>
</feature>
<evidence type="ECO:0000256" key="7">
    <source>
        <dbReference type="ARBA" id="ARBA00023015"/>
    </source>
</evidence>
<dbReference type="Gene3D" id="1.20.920.10">
    <property type="entry name" value="Bromodomain-like"/>
    <property type="match status" value="1"/>
</dbReference>
<keyword evidence="3" id="KW-0808">Transferase</keyword>
<keyword evidence="8 12" id="KW-0103">Bromodomain</keyword>
<dbReference type="SMART" id="SM00249">
    <property type="entry name" value="PHD"/>
    <property type="match status" value="2"/>
</dbReference>
<accession>A0A0J8B3Q1</accession>
<evidence type="ECO:0000256" key="1">
    <source>
        <dbReference type="ARBA" id="ARBA00004123"/>
    </source>
</evidence>
<evidence type="ECO:0000313" key="19">
    <source>
        <dbReference type="Proteomes" id="UP000035740"/>
    </source>
</evidence>
<keyword evidence="19" id="KW-1185">Reference proteome</keyword>
<feature type="compositionally biased region" description="Low complexity" evidence="14">
    <location>
        <begin position="1"/>
        <end position="16"/>
    </location>
</feature>
<evidence type="ECO:0000256" key="2">
    <source>
        <dbReference type="ARBA" id="ARBA00007444"/>
    </source>
</evidence>
<dbReference type="GO" id="GO:0006355">
    <property type="term" value="P:regulation of DNA-templated transcription"/>
    <property type="evidence" value="ECO:0007669"/>
    <property type="project" value="EnsemblPlants"/>
</dbReference>
<gene>
    <name evidence="18" type="ORF">BVRB_005110</name>
</gene>
<dbReference type="OrthoDB" id="1903104at2759"/>
<evidence type="ECO:0000256" key="4">
    <source>
        <dbReference type="ARBA" id="ARBA00022723"/>
    </source>
</evidence>
<dbReference type="InterPro" id="IPR016177">
    <property type="entry name" value="DNA-bd_dom_sf"/>
</dbReference>
<dbReference type="PROSITE" id="PS51542">
    <property type="entry name" value="FYRN"/>
    <property type="match status" value="1"/>
</dbReference>
<dbReference type="Gene3D" id="3.30.160.360">
    <property type="match status" value="1"/>
</dbReference>
<dbReference type="InterPro" id="IPR003889">
    <property type="entry name" value="FYrich_C"/>
</dbReference>
<proteinExistence type="inferred from homology"/>
<dbReference type="GO" id="GO:0042393">
    <property type="term" value="F:histone binding"/>
    <property type="evidence" value="ECO:0007669"/>
    <property type="project" value="EnsemblPlants"/>
</dbReference>
<feature type="domain" description="PHD-type" evidence="16">
    <location>
        <begin position="1304"/>
        <end position="1354"/>
    </location>
</feature>
<feature type="compositionally biased region" description="Basic residues" evidence="14">
    <location>
        <begin position="2264"/>
        <end position="2277"/>
    </location>
</feature>
<feature type="region of interest" description="Disordered" evidence="14">
    <location>
        <begin position="826"/>
        <end position="862"/>
    </location>
</feature>
<dbReference type="Pfam" id="PF02791">
    <property type="entry name" value="DDT"/>
    <property type="match status" value="1"/>
</dbReference>
<dbReference type="InterPro" id="IPR013083">
    <property type="entry name" value="Znf_RING/FYVE/PHD"/>
</dbReference>
<feature type="region of interest" description="Disordered" evidence="14">
    <location>
        <begin position="1921"/>
        <end position="1957"/>
    </location>
</feature>
<organism evidence="18 19">
    <name type="scientific">Beta vulgaris subsp. vulgaris</name>
    <name type="common">Beet</name>
    <dbReference type="NCBI Taxonomy" id="3555"/>
    <lineage>
        <taxon>Eukaryota</taxon>
        <taxon>Viridiplantae</taxon>
        <taxon>Streptophyta</taxon>
        <taxon>Embryophyta</taxon>
        <taxon>Tracheophyta</taxon>
        <taxon>Spermatophyta</taxon>
        <taxon>Magnoliopsida</taxon>
        <taxon>eudicotyledons</taxon>
        <taxon>Gunneridae</taxon>
        <taxon>Pentapetalae</taxon>
        <taxon>Caryophyllales</taxon>
        <taxon>Chenopodiaceae</taxon>
        <taxon>Betoideae</taxon>
        <taxon>Beta</taxon>
    </lineage>
</organism>
<feature type="region of interest" description="Disordered" evidence="14">
    <location>
        <begin position="2244"/>
        <end position="2277"/>
    </location>
</feature>
<evidence type="ECO:0000256" key="3">
    <source>
        <dbReference type="ARBA" id="ARBA00022679"/>
    </source>
</evidence>
<feature type="compositionally biased region" description="Polar residues" evidence="14">
    <location>
        <begin position="843"/>
        <end position="858"/>
    </location>
</feature>
<evidence type="ECO:0000256" key="14">
    <source>
        <dbReference type="SAM" id="MobiDB-lite"/>
    </source>
</evidence>
<evidence type="ECO:0000259" key="17">
    <source>
        <dbReference type="PROSITE" id="PS50982"/>
    </source>
</evidence>
<dbReference type="PROSITE" id="PS01359">
    <property type="entry name" value="ZF_PHD_1"/>
    <property type="match status" value="2"/>
</dbReference>
<evidence type="ECO:0000313" key="18">
    <source>
        <dbReference type="EMBL" id="KMS95784.1"/>
    </source>
</evidence>